<dbReference type="PANTHER" id="PTHR43370:SF1">
    <property type="entry name" value="GUANOSINE ABC TRANSPORTER PERMEASE PROTEIN NUPQ"/>
    <property type="match status" value="1"/>
</dbReference>
<feature type="transmembrane region" description="Helical" evidence="6">
    <location>
        <begin position="254"/>
        <end position="272"/>
    </location>
</feature>
<evidence type="ECO:0000313" key="7">
    <source>
        <dbReference type="EMBL" id="ETX02368.1"/>
    </source>
</evidence>
<proteinExistence type="predicted"/>
<keyword evidence="3 6" id="KW-0812">Transmembrane</keyword>
<evidence type="ECO:0000256" key="1">
    <source>
        <dbReference type="ARBA" id="ARBA00004651"/>
    </source>
</evidence>
<feature type="transmembrane region" description="Helical" evidence="6">
    <location>
        <begin position="89"/>
        <end position="106"/>
    </location>
</feature>
<dbReference type="AlphaFoldDB" id="W4LWV4"/>
<feature type="transmembrane region" description="Helical" evidence="6">
    <location>
        <begin position="379"/>
        <end position="399"/>
    </location>
</feature>
<gene>
    <name evidence="7" type="ORF">ETSY1_03845</name>
</gene>
<protein>
    <recommendedName>
        <fullName evidence="9">ABC transporter permease</fullName>
    </recommendedName>
</protein>
<keyword evidence="2" id="KW-1003">Cell membrane</keyword>
<feature type="transmembrane region" description="Helical" evidence="6">
    <location>
        <begin position="335"/>
        <end position="358"/>
    </location>
</feature>
<dbReference type="EMBL" id="AZHW01000152">
    <property type="protein sequence ID" value="ETX02368.1"/>
    <property type="molecule type" value="Genomic_DNA"/>
</dbReference>
<comment type="caution">
    <text evidence="7">The sequence shown here is derived from an EMBL/GenBank/DDBJ whole genome shotgun (WGS) entry which is preliminary data.</text>
</comment>
<feature type="transmembrane region" description="Helical" evidence="6">
    <location>
        <begin position="58"/>
        <end position="77"/>
    </location>
</feature>
<feature type="transmembrane region" description="Helical" evidence="6">
    <location>
        <begin position="112"/>
        <end position="134"/>
    </location>
</feature>
<dbReference type="GO" id="GO:0005886">
    <property type="term" value="C:plasma membrane"/>
    <property type="evidence" value="ECO:0007669"/>
    <property type="project" value="UniProtKB-SubCell"/>
</dbReference>
<dbReference type="InterPro" id="IPR001851">
    <property type="entry name" value="ABC_transp_permease"/>
</dbReference>
<dbReference type="Proteomes" id="UP000019141">
    <property type="component" value="Unassembled WGS sequence"/>
</dbReference>
<accession>W4LWV4</accession>
<keyword evidence="4 6" id="KW-1133">Transmembrane helix</keyword>
<feature type="transmembrane region" description="Helical" evidence="6">
    <location>
        <begin position="141"/>
        <end position="161"/>
    </location>
</feature>
<dbReference type="PANTHER" id="PTHR43370">
    <property type="entry name" value="SUGAR ABC TRANSPORTER INTEGRAL MEMBRANE PROTEIN-RELATED"/>
    <property type="match status" value="1"/>
</dbReference>
<sequence>MQVAETLPSARSGTTARVTGFIYVLGGLLLLWGAWVTPPETLSTLRFARLSQLIIGSRWVFAGCGALWIVTGVLALISSSTSRLRTLSLVLNTLGFVTVILIWASMGRRLEVLGILTQSIRLATPIAFGALAGVLCERCGVINIAIEGMMLSAACLGFTVALYAQHVWIGVLAAMVSGAVMAAFHAILTIHWRVDQIISGTVINMLAVGLTGFIRRTILLHNPREAPAVLPRWPVPGLSEVPVVGKLLFLHQPLVYLMFVLVVAVHVVLFYTRWGLRTRAVGEHPQAADTVGIRVFVVRYRNVIAGGMIAGLGGAWFSLETVGNFEDLMTNGKGFIALAAMIFGKWTPLGALGGALLFGFADALQIKLQIAGVKVPYQFLSMTPYVVTMIVLAGVIGRARPPAAIGVPYDKHT</sequence>
<dbReference type="GO" id="GO:0022857">
    <property type="term" value="F:transmembrane transporter activity"/>
    <property type="evidence" value="ECO:0007669"/>
    <property type="project" value="InterPro"/>
</dbReference>
<feature type="transmembrane region" description="Helical" evidence="6">
    <location>
        <begin position="197"/>
        <end position="214"/>
    </location>
</feature>
<feature type="transmembrane region" description="Helical" evidence="6">
    <location>
        <begin position="20"/>
        <end position="38"/>
    </location>
</feature>
<organism evidence="7 8">
    <name type="scientific">Entotheonella factor</name>
    <dbReference type="NCBI Taxonomy" id="1429438"/>
    <lineage>
        <taxon>Bacteria</taxon>
        <taxon>Pseudomonadati</taxon>
        <taxon>Nitrospinota/Tectimicrobiota group</taxon>
        <taxon>Candidatus Tectimicrobiota</taxon>
        <taxon>Candidatus Entotheonellia</taxon>
        <taxon>Candidatus Entotheonellales</taxon>
        <taxon>Candidatus Entotheonellaceae</taxon>
        <taxon>Candidatus Entotheonella</taxon>
    </lineage>
</organism>
<feature type="transmembrane region" description="Helical" evidence="6">
    <location>
        <begin position="303"/>
        <end position="323"/>
    </location>
</feature>
<name>W4LWV4_ENTF1</name>
<evidence type="ECO:0000256" key="5">
    <source>
        <dbReference type="ARBA" id="ARBA00023136"/>
    </source>
</evidence>
<keyword evidence="8" id="KW-1185">Reference proteome</keyword>
<dbReference type="HOGENOM" id="CLU_040769_1_0_7"/>
<evidence type="ECO:0000256" key="3">
    <source>
        <dbReference type="ARBA" id="ARBA00022692"/>
    </source>
</evidence>
<evidence type="ECO:0008006" key="9">
    <source>
        <dbReference type="Google" id="ProtNLM"/>
    </source>
</evidence>
<feature type="transmembrane region" description="Helical" evidence="6">
    <location>
        <begin position="167"/>
        <end position="190"/>
    </location>
</feature>
<evidence type="ECO:0000256" key="4">
    <source>
        <dbReference type="ARBA" id="ARBA00022989"/>
    </source>
</evidence>
<dbReference type="Pfam" id="PF02653">
    <property type="entry name" value="BPD_transp_2"/>
    <property type="match status" value="1"/>
</dbReference>
<evidence type="ECO:0000256" key="6">
    <source>
        <dbReference type="SAM" id="Phobius"/>
    </source>
</evidence>
<comment type="subcellular location">
    <subcellularLocation>
        <location evidence="1">Cell membrane</location>
        <topology evidence="1">Multi-pass membrane protein</topology>
    </subcellularLocation>
</comment>
<evidence type="ECO:0000313" key="8">
    <source>
        <dbReference type="Proteomes" id="UP000019141"/>
    </source>
</evidence>
<evidence type="ECO:0000256" key="2">
    <source>
        <dbReference type="ARBA" id="ARBA00022475"/>
    </source>
</evidence>
<keyword evidence="5 6" id="KW-0472">Membrane</keyword>
<reference evidence="7 8" key="1">
    <citation type="journal article" date="2014" name="Nature">
        <title>An environmental bacterial taxon with a large and distinct metabolic repertoire.</title>
        <authorList>
            <person name="Wilson M.C."/>
            <person name="Mori T."/>
            <person name="Ruckert C."/>
            <person name="Uria A.R."/>
            <person name="Helf M.J."/>
            <person name="Takada K."/>
            <person name="Gernert C."/>
            <person name="Steffens U.A."/>
            <person name="Heycke N."/>
            <person name="Schmitt S."/>
            <person name="Rinke C."/>
            <person name="Helfrich E.J."/>
            <person name="Brachmann A.O."/>
            <person name="Gurgui C."/>
            <person name="Wakimoto T."/>
            <person name="Kracht M."/>
            <person name="Crusemann M."/>
            <person name="Hentschel U."/>
            <person name="Abe I."/>
            <person name="Matsunaga S."/>
            <person name="Kalinowski J."/>
            <person name="Takeyama H."/>
            <person name="Piel J."/>
        </authorList>
    </citation>
    <scope>NUCLEOTIDE SEQUENCE [LARGE SCALE GENOMIC DNA]</scope>
    <source>
        <strain evidence="8">TSY1</strain>
    </source>
</reference>
<dbReference type="CDD" id="cd06580">
    <property type="entry name" value="TM_PBP1_transp_TpRbsC_like"/>
    <property type="match status" value="1"/>
</dbReference>